<evidence type="ECO:0000313" key="2">
    <source>
        <dbReference type="Proteomes" id="UP000266673"/>
    </source>
</evidence>
<keyword evidence="2" id="KW-1185">Reference proteome</keyword>
<protein>
    <submittedName>
        <fullName evidence="1">Uncharacterized protein</fullName>
    </submittedName>
</protein>
<sequence length="177" mass="20314">MDNDLDERPTAAIIVNKVAYWLDEISQDDDDVDGLYEYNRASEFVTKDLEIETIPRRGSVMRVKEKGIVHLSPDESDTQITTDITSLTFQKTTQEWTSGNNDIDNWTVMKFQQPDEMMHYADDIKCANSNTYNTSKEWCQIWDAQKAIQGRTSGNNNADDRIGGFQLETILYISVIE</sequence>
<evidence type="ECO:0000313" key="1">
    <source>
        <dbReference type="EMBL" id="RIB13155.1"/>
    </source>
</evidence>
<organism evidence="1 2">
    <name type="scientific">Gigaspora rosea</name>
    <dbReference type="NCBI Taxonomy" id="44941"/>
    <lineage>
        <taxon>Eukaryota</taxon>
        <taxon>Fungi</taxon>
        <taxon>Fungi incertae sedis</taxon>
        <taxon>Mucoromycota</taxon>
        <taxon>Glomeromycotina</taxon>
        <taxon>Glomeromycetes</taxon>
        <taxon>Diversisporales</taxon>
        <taxon>Gigasporaceae</taxon>
        <taxon>Gigaspora</taxon>
    </lineage>
</organism>
<name>A0A397USH2_9GLOM</name>
<comment type="caution">
    <text evidence="1">The sequence shown here is derived from an EMBL/GenBank/DDBJ whole genome shotgun (WGS) entry which is preliminary data.</text>
</comment>
<proteinExistence type="predicted"/>
<accession>A0A397USH2</accession>
<reference evidence="1 2" key="1">
    <citation type="submission" date="2018-06" db="EMBL/GenBank/DDBJ databases">
        <title>Comparative genomics reveals the genomic features of Rhizophagus irregularis, R. cerebriforme, R. diaphanum and Gigaspora rosea, and their symbiotic lifestyle signature.</title>
        <authorList>
            <person name="Morin E."/>
            <person name="San Clemente H."/>
            <person name="Chen E.C.H."/>
            <person name="De La Providencia I."/>
            <person name="Hainaut M."/>
            <person name="Kuo A."/>
            <person name="Kohler A."/>
            <person name="Murat C."/>
            <person name="Tang N."/>
            <person name="Roy S."/>
            <person name="Loubradou J."/>
            <person name="Henrissat B."/>
            <person name="Grigoriev I.V."/>
            <person name="Corradi N."/>
            <person name="Roux C."/>
            <person name="Martin F.M."/>
        </authorList>
    </citation>
    <scope>NUCLEOTIDE SEQUENCE [LARGE SCALE GENOMIC DNA]</scope>
    <source>
        <strain evidence="1 2">DAOM 194757</strain>
    </source>
</reference>
<dbReference type="AlphaFoldDB" id="A0A397USH2"/>
<dbReference type="EMBL" id="QKWP01000950">
    <property type="protein sequence ID" value="RIB13155.1"/>
    <property type="molecule type" value="Genomic_DNA"/>
</dbReference>
<dbReference type="Proteomes" id="UP000266673">
    <property type="component" value="Unassembled WGS sequence"/>
</dbReference>
<gene>
    <name evidence="1" type="ORF">C2G38_2198589</name>
</gene>